<dbReference type="AlphaFoldDB" id="A0A0R2KL88"/>
<dbReference type="RefSeq" id="WP_010497163.1">
    <property type="nucleotide sequence ID" value="NZ_DAIMTB010000058.1"/>
</dbReference>
<proteinExistence type="predicted"/>
<sequence length="385" mass="41673">MKFSRYTYYITVISLSLLGSELVFAQTSQTKAQEVETTLSSQTAPQNVSLTIFIDGRPSQKIVSGGSIPANIQPGQITIDVPQMTGYTTYVDQQQKQQVALKVNTDGSIIQQGQVEYRKTISDPAVVTKDAHISVTKDGQTFELTIPQVTGIPGGPTIAIAAPELDGYQSNVSDSGLELQLTETGEWELVTSAVTYTRPTVTEDAKLTVLVDGKTQEITLPQVTAILGGPSITVPALELKGYKCNLAKWQLSLTTDGTWISDQQISYTKEELPSAVAETTLPVVKPAADKKMPTPKEVAQQTKDQNLQLSEKSQQRQQLVPNSLQPQLLPPTKKNARSLEQQTAQLKQPAAPKKNTPQSTNNLTTIAGVIAAVIAIISLGFYKLH</sequence>
<keyword evidence="3" id="KW-0732">Signal</keyword>
<feature type="chain" id="PRO_5006419552" description="Cell surface protein" evidence="3">
    <location>
        <begin position="26"/>
        <end position="385"/>
    </location>
</feature>
<name>A0A0R2KL88_9LACO</name>
<feature type="transmembrane region" description="Helical" evidence="2">
    <location>
        <begin position="363"/>
        <end position="382"/>
    </location>
</feature>
<protein>
    <recommendedName>
        <fullName evidence="6">Cell surface protein</fullName>
    </recommendedName>
</protein>
<feature type="signal peptide" evidence="3">
    <location>
        <begin position="1"/>
        <end position="25"/>
    </location>
</feature>
<accession>A0A0R2KL88</accession>
<dbReference type="Proteomes" id="UP000051491">
    <property type="component" value="Unassembled WGS sequence"/>
</dbReference>
<comment type="caution">
    <text evidence="4">The sequence shown here is derived from an EMBL/GenBank/DDBJ whole genome shotgun (WGS) entry which is preliminary data.</text>
</comment>
<dbReference type="PATRIC" id="fig|89059.3.peg.1862"/>
<evidence type="ECO:0000313" key="4">
    <source>
        <dbReference type="EMBL" id="KRN87213.1"/>
    </source>
</evidence>
<organism evidence="4 5">
    <name type="scientific">Ligilactobacillus acidipiscis</name>
    <dbReference type="NCBI Taxonomy" id="89059"/>
    <lineage>
        <taxon>Bacteria</taxon>
        <taxon>Bacillati</taxon>
        <taxon>Bacillota</taxon>
        <taxon>Bacilli</taxon>
        <taxon>Lactobacillales</taxon>
        <taxon>Lactobacillaceae</taxon>
        <taxon>Ligilactobacillus</taxon>
    </lineage>
</organism>
<keyword evidence="2" id="KW-1133">Transmembrane helix</keyword>
<feature type="compositionally biased region" description="Polar residues" evidence="1">
    <location>
        <begin position="310"/>
        <end position="326"/>
    </location>
</feature>
<dbReference type="OrthoDB" id="9999896at2"/>
<evidence type="ECO:0000313" key="5">
    <source>
        <dbReference type="Proteomes" id="UP000051491"/>
    </source>
</evidence>
<evidence type="ECO:0000256" key="2">
    <source>
        <dbReference type="SAM" id="Phobius"/>
    </source>
</evidence>
<keyword evidence="2" id="KW-0472">Membrane</keyword>
<keyword evidence="2" id="KW-0812">Transmembrane</keyword>
<gene>
    <name evidence="4" type="ORF">IV43_GL001746</name>
</gene>
<reference evidence="4 5" key="1">
    <citation type="journal article" date="2015" name="Genome Announc.">
        <title>Expanding the biotechnology potential of lactobacilli through comparative genomics of 213 strains and associated genera.</title>
        <authorList>
            <person name="Sun Z."/>
            <person name="Harris H.M."/>
            <person name="McCann A."/>
            <person name="Guo C."/>
            <person name="Argimon S."/>
            <person name="Zhang W."/>
            <person name="Yang X."/>
            <person name="Jeffery I.B."/>
            <person name="Cooney J.C."/>
            <person name="Kagawa T.F."/>
            <person name="Liu W."/>
            <person name="Song Y."/>
            <person name="Salvetti E."/>
            <person name="Wrobel A."/>
            <person name="Rasinkangas P."/>
            <person name="Parkhill J."/>
            <person name="Rea M.C."/>
            <person name="O'Sullivan O."/>
            <person name="Ritari J."/>
            <person name="Douillard F.P."/>
            <person name="Paul Ross R."/>
            <person name="Yang R."/>
            <person name="Briner A.E."/>
            <person name="Felis G.E."/>
            <person name="de Vos W.M."/>
            <person name="Barrangou R."/>
            <person name="Klaenhammer T.R."/>
            <person name="Caufield P.W."/>
            <person name="Cui Y."/>
            <person name="Zhang H."/>
            <person name="O'Toole P.W."/>
        </authorList>
    </citation>
    <scope>NUCLEOTIDE SEQUENCE [LARGE SCALE GENOMIC DNA]</scope>
    <source>
        <strain evidence="4 5">DSM 15353</strain>
    </source>
</reference>
<evidence type="ECO:0008006" key="6">
    <source>
        <dbReference type="Google" id="ProtNLM"/>
    </source>
</evidence>
<evidence type="ECO:0000256" key="3">
    <source>
        <dbReference type="SAM" id="SignalP"/>
    </source>
</evidence>
<feature type="region of interest" description="Disordered" evidence="1">
    <location>
        <begin position="310"/>
        <end position="361"/>
    </location>
</feature>
<dbReference type="EMBL" id="JQBK01000006">
    <property type="protein sequence ID" value="KRN87213.1"/>
    <property type="molecule type" value="Genomic_DNA"/>
</dbReference>
<evidence type="ECO:0000256" key="1">
    <source>
        <dbReference type="SAM" id="MobiDB-lite"/>
    </source>
</evidence>